<evidence type="ECO:0000313" key="2">
    <source>
        <dbReference type="EMBL" id="KAI3907827.1"/>
    </source>
</evidence>
<dbReference type="InterPro" id="IPR013187">
    <property type="entry name" value="F-box-assoc_dom_typ3"/>
</dbReference>
<evidence type="ECO:0000313" key="3">
    <source>
        <dbReference type="Proteomes" id="UP001202328"/>
    </source>
</evidence>
<organism evidence="2 3">
    <name type="scientific">Papaver atlanticum</name>
    <dbReference type="NCBI Taxonomy" id="357466"/>
    <lineage>
        <taxon>Eukaryota</taxon>
        <taxon>Viridiplantae</taxon>
        <taxon>Streptophyta</taxon>
        <taxon>Embryophyta</taxon>
        <taxon>Tracheophyta</taxon>
        <taxon>Spermatophyta</taxon>
        <taxon>Magnoliopsida</taxon>
        <taxon>Ranunculales</taxon>
        <taxon>Papaveraceae</taxon>
        <taxon>Papaveroideae</taxon>
        <taxon>Papaver</taxon>
    </lineage>
</organism>
<name>A0AAD4XFH8_9MAGN</name>
<evidence type="ECO:0000259" key="1">
    <source>
        <dbReference type="Pfam" id="PF08268"/>
    </source>
</evidence>
<proteinExistence type="predicted"/>
<sequence>MGISSSLIEYKLVLIVFVFETRCPKCSVYTFGKKSSWKEFDFPDDYNFYPRPVNSGIAATYISSVFTSYGGTGGGGALFWMTIDPRVILLFDLREDKFRYIRIPLERNESCTISDAKLFEHKGCLGVAILEMKSPVVAETSASNAISRDVPTSSVEKVHLKILKAYKDDQVWIKETFDLSPFSIAFSTNFRLLSFSDQVFLYWVYPKGFQFFNLHRRCIKVVRNIAACIFDKKVPLSVKAQDYWLNCEFENITSLKTLLPEQAKKI</sequence>
<feature type="domain" description="F-box associated beta-propeller type 3" evidence="1">
    <location>
        <begin position="9"/>
        <end position="131"/>
    </location>
</feature>
<reference evidence="2" key="1">
    <citation type="submission" date="2022-04" db="EMBL/GenBank/DDBJ databases">
        <title>A functionally conserved STORR gene fusion in Papaver species that diverged 16.8 million years ago.</title>
        <authorList>
            <person name="Catania T."/>
        </authorList>
    </citation>
    <scope>NUCLEOTIDE SEQUENCE</scope>
    <source>
        <strain evidence="2">S-188037</strain>
    </source>
</reference>
<dbReference type="AlphaFoldDB" id="A0AAD4XFH8"/>
<protein>
    <recommendedName>
        <fullName evidence="1">F-box associated beta-propeller type 3 domain-containing protein</fullName>
    </recommendedName>
</protein>
<accession>A0AAD4XFH8</accession>
<keyword evidence="3" id="KW-1185">Reference proteome</keyword>
<dbReference type="Pfam" id="PF08268">
    <property type="entry name" value="FBA_3"/>
    <property type="match status" value="1"/>
</dbReference>
<gene>
    <name evidence="2" type="ORF">MKW98_027139</name>
</gene>
<dbReference type="Proteomes" id="UP001202328">
    <property type="component" value="Unassembled WGS sequence"/>
</dbReference>
<dbReference type="EMBL" id="JAJJMB010010574">
    <property type="protein sequence ID" value="KAI3907827.1"/>
    <property type="molecule type" value="Genomic_DNA"/>
</dbReference>
<comment type="caution">
    <text evidence="2">The sequence shown here is derived from an EMBL/GenBank/DDBJ whole genome shotgun (WGS) entry which is preliminary data.</text>
</comment>